<comment type="subcellular location">
    <subcellularLocation>
        <location evidence="1 9">Cell inner membrane</location>
        <topology evidence="1 9">Single-pass membrane protein</topology>
    </subcellularLocation>
</comment>
<proteinExistence type="inferred from homology"/>
<feature type="transmembrane region" description="Helical" evidence="9">
    <location>
        <begin position="31"/>
        <end position="60"/>
    </location>
</feature>
<gene>
    <name evidence="13" type="ORF">ILT43_03715</name>
</gene>
<dbReference type="PANTHER" id="PTHR30386">
    <property type="entry name" value="MEMBRANE FUSION SUBUNIT OF EMRAB-TOLC MULTIDRUG EFFLUX PUMP"/>
    <property type="match status" value="1"/>
</dbReference>
<evidence type="ECO:0000259" key="11">
    <source>
        <dbReference type="Pfam" id="PF25994"/>
    </source>
</evidence>
<dbReference type="PANTHER" id="PTHR30386:SF17">
    <property type="entry name" value="ALKALINE PROTEASE SECRETION PROTEIN APRE"/>
    <property type="match status" value="1"/>
</dbReference>
<comment type="caution">
    <text evidence="13">The sequence shown here is derived from an EMBL/GenBank/DDBJ whole genome shotgun (WGS) entry which is preliminary data.</text>
</comment>
<feature type="coiled-coil region" evidence="10">
    <location>
        <begin position="171"/>
        <end position="198"/>
    </location>
</feature>
<keyword evidence="7 9" id="KW-1133">Transmembrane helix</keyword>
<feature type="domain" description="AprE-like long alpha-helical hairpin" evidence="11">
    <location>
        <begin position="109"/>
        <end position="292"/>
    </location>
</feature>
<evidence type="ECO:0000256" key="1">
    <source>
        <dbReference type="ARBA" id="ARBA00004377"/>
    </source>
</evidence>
<organism evidence="13 14">
    <name type="scientific">Sphingomonas longa</name>
    <dbReference type="NCBI Taxonomy" id="2778730"/>
    <lineage>
        <taxon>Bacteria</taxon>
        <taxon>Pseudomonadati</taxon>
        <taxon>Pseudomonadota</taxon>
        <taxon>Alphaproteobacteria</taxon>
        <taxon>Sphingomonadales</taxon>
        <taxon>Sphingomonadaceae</taxon>
        <taxon>Sphingomonas</taxon>
    </lineage>
</organism>
<keyword evidence="5 9" id="KW-0997">Cell inner membrane</keyword>
<feature type="domain" description="AprE-like beta-barrel" evidence="12">
    <location>
        <begin position="335"/>
        <end position="424"/>
    </location>
</feature>
<keyword evidence="6 9" id="KW-0812">Transmembrane</keyword>
<dbReference type="Gene3D" id="2.40.30.170">
    <property type="match status" value="1"/>
</dbReference>
<evidence type="ECO:0000313" key="14">
    <source>
        <dbReference type="Proteomes" id="UP000763641"/>
    </source>
</evidence>
<evidence type="ECO:0000256" key="10">
    <source>
        <dbReference type="SAM" id="Coils"/>
    </source>
</evidence>
<comment type="similarity">
    <text evidence="2 9">Belongs to the membrane fusion protein (MFP) (TC 8.A.1) family.</text>
</comment>
<dbReference type="Pfam" id="PF25994">
    <property type="entry name" value="HH_AprE"/>
    <property type="match status" value="1"/>
</dbReference>
<dbReference type="InterPro" id="IPR058982">
    <property type="entry name" value="Beta-barrel_AprE"/>
</dbReference>
<evidence type="ECO:0000256" key="2">
    <source>
        <dbReference type="ARBA" id="ARBA00009477"/>
    </source>
</evidence>
<evidence type="ECO:0000256" key="5">
    <source>
        <dbReference type="ARBA" id="ARBA00022519"/>
    </source>
</evidence>
<dbReference type="Proteomes" id="UP000763641">
    <property type="component" value="Unassembled WGS sequence"/>
</dbReference>
<sequence length="447" mass="47988">MSYQYPVPFVAERELSLFDDPQADVGRTVRFGMAAVGVLAAGLVAAAAFVPITGAVMGYGEVSVASKVKKIAHPTGGVIAQVFVHDGDRVKRGQPLMRLDTTVAGVSASTSAQTYDQLLAARARLTAERDGLSSIVYPAELTASTAADAQAAMVEETRLFRLRQQARAGQQAQFVERVRQANEQIAGLQAQVAASHRQSALIEPEREGVRALYAKNLVTVARMNQLERTAVELDGGAASLRAQIAQIRAHIAELRQASIQLSQDARSQAATELADVVTKLGDQQVRHVSASDTFDRSILRAPSDGVVSDLGYSTIGGVVPAAQTIVSIVPDADRMVIEAKVSPADIDQLHIGQHATLRFTAFNQQTTPQLDGVLRRVAAERTTDERTGSAFYKVELAIAPGQLQRLGSLKLVPGMPVDAFVQTGDRSLLSYITKPLRDQLSRAFREN</sequence>
<evidence type="ECO:0000256" key="9">
    <source>
        <dbReference type="RuleBase" id="RU365093"/>
    </source>
</evidence>
<protein>
    <recommendedName>
        <fullName evidence="9">Membrane fusion protein (MFP) family protein</fullName>
    </recommendedName>
</protein>
<evidence type="ECO:0000259" key="12">
    <source>
        <dbReference type="Pfam" id="PF26002"/>
    </source>
</evidence>
<keyword evidence="14" id="KW-1185">Reference proteome</keyword>
<dbReference type="RefSeq" id="WP_204194987.1">
    <property type="nucleotide sequence ID" value="NZ_JAFEMC010000001.1"/>
</dbReference>
<evidence type="ECO:0000256" key="3">
    <source>
        <dbReference type="ARBA" id="ARBA00022448"/>
    </source>
</evidence>
<name>A0ABS2D3H3_9SPHN</name>
<evidence type="ECO:0000256" key="6">
    <source>
        <dbReference type="ARBA" id="ARBA00022692"/>
    </source>
</evidence>
<accession>A0ABS2D3H3</accession>
<dbReference type="EMBL" id="JAFEMC010000001">
    <property type="protein sequence ID" value="MBM6575464.1"/>
    <property type="molecule type" value="Genomic_DNA"/>
</dbReference>
<evidence type="ECO:0000256" key="4">
    <source>
        <dbReference type="ARBA" id="ARBA00022475"/>
    </source>
</evidence>
<evidence type="ECO:0000256" key="7">
    <source>
        <dbReference type="ARBA" id="ARBA00022989"/>
    </source>
</evidence>
<reference evidence="13 14" key="1">
    <citation type="submission" date="2020-12" db="EMBL/GenBank/DDBJ databases">
        <title>Sphingomonas sp.</title>
        <authorList>
            <person name="Kim M.K."/>
        </authorList>
    </citation>
    <scope>NUCLEOTIDE SEQUENCE [LARGE SCALE GENOMIC DNA]</scope>
    <source>
        <strain evidence="13 14">BT552</strain>
    </source>
</reference>
<dbReference type="Gene3D" id="2.40.50.100">
    <property type="match status" value="1"/>
</dbReference>
<dbReference type="InterPro" id="IPR050739">
    <property type="entry name" value="MFP"/>
</dbReference>
<evidence type="ECO:0000313" key="13">
    <source>
        <dbReference type="EMBL" id="MBM6575464.1"/>
    </source>
</evidence>
<dbReference type="InterPro" id="IPR058781">
    <property type="entry name" value="HH_AprE-like"/>
</dbReference>
<keyword evidence="4 9" id="KW-1003">Cell membrane</keyword>
<keyword evidence="10" id="KW-0175">Coiled coil</keyword>
<dbReference type="NCBIfam" id="TIGR01843">
    <property type="entry name" value="type_I_hlyD"/>
    <property type="match status" value="1"/>
</dbReference>
<evidence type="ECO:0000256" key="8">
    <source>
        <dbReference type="ARBA" id="ARBA00023136"/>
    </source>
</evidence>
<dbReference type="PRINTS" id="PR01490">
    <property type="entry name" value="RTXTOXIND"/>
</dbReference>
<keyword evidence="3 9" id="KW-0813">Transport</keyword>
<keyword evidence="8 9" id="KW-0472">Membrane</keyword>
<dbReference type="InterPro" id="IPR010129">
    <property type="entry name" value="T1SS_HlyD"/>
</dbReference>
<dbReference type="Pfam" id="PF26002">
    <property type="entry name" value="Beta-barrel_AprE"/>
    <property type="match status" value="1"/>
</dbReference>